<dbReference type="STRING" id="71139.A0A059AMC4"/>
<sequence>MENEEEKQLRVAALCRSLGHLWSEKDVTVREEVPTDKITECQHTLFGKLLSHLNVNFQAFCTTMKKAWKVNTVLITQKEPGFFSFMFESDEDKERVLNTGPWFFSSNLLVLKQCVPDIPEHCYDFSRYDFWVHIRGLPPGWILEEVYADVTGKIGKVKEIQLELQDNSFTKPGKVRVELDLSAPLKIGILVQMGAKKMWVEFKYERLPHYCYSCGPGVTTGPNGSKKRAENPSEDENRAADMCTTADKSAKGKQPLYLLDSHEAEHHDTGDSTR</sequence>
<feature type="domain" description="Zinc knuckle CX2CX4HX4C" evidence="3">
    <location>
        <begin position="179"/>
        <end position="215"/>
    </location>
</feature>
<gene>
    <name evidence="4" type="ORF">EUGRSUZ_I00784</name>
</gene>
<dbReference type="InterPro" id="IPR040256">
    <property type="entry name" value="At4g02000-like"/>
</dbReference>
<evidence type="ECO:0000256" key="1">
    <source>
        <dbReference type="SAM" id="MobiDB-lite"/>
    </source>
</evidence>
<organism evidence="4">
    <name type="scientific">Eucalyptus grandis</name>
    <name type="common">Flooded gum</name>
    <dbReference type="NCBI Taxonomy" id="71139"/>
    <lineage>
        <taxon>Eukaryota</taxon>
        <taxon>Viridiplantae</taxon>
        <taxon>Streptophyta</taxon>
        <taxon>Embryophyta</taxon>
        <taxon>Tracheophyta</taxon>
        <taxon>Spermatophyta</taxon>
        <taxon>Magnoliopsida</taxon>
        <taxon>eudicotyledons</taxon>
        <taxon>Gunneridae</taxon>
        <taxon>Pentapetalae</taxon>
        <taxon>rosids</taxon>
        <taxon>malvids</taxon>
        <taxon>Myrtales</taxon>
        <taxon>Myrtaceae</taxon>
        <taxon>Myrtoideae</taxon>
        <taxon>Eucalypteae</taxon>
        <taxon>Eucalyptus</taxon>
    </lineage>
</organism>
<dbReference type="eggNOG" id="KOG1075">
    <property type="taxonomic scope" value="Eukaryota"/>
</dbReference>
<dbReference type="PANTHER" id="PTHR31286:SF99">
    <property type="entry name" value="DUF4283 DOMAIN-CONTAINING PROTEIN"/>
    <property type="match status" value="1"/>
</dbReference>
<dbReference type="InterPro" id="IPR025836">
    <property type="entry name" value="Zn_knuckle_CX2CX4HX4C"/>
</dbReference>
<evidence type="ECO:0000259" key="2">
    <source>
        <dbReference type="Pfam" id="PF14111"/>
    </source>
</evidence>
<evidence type="ECO:0008006" key="5">
    <source>
        <dbReference type="Google" id="ProtNLM"/>
    </source>
</evidence>
<dbReference type="EMBL" id="KK198761">
    <property type="protein sequence ID" value="KCW54841.1"/>
    <property type="molecule type" value="Genomic_DNA"/>
</dbReference>
<reference evidence="4" key="1">
    <citation type="submission" date="2013-07" db="EMBL/GenBank/DDBJ databases">
        <title>The genome of Eucalyptus grandis.</title>
        <authorList>
            <person name="Schmutz J."/>
            <person name="Hayes R."/>
            <person name="Myburg A."/>
            <person name="Tuskan G."/>
            <person name="Grattapaglia D."/>
            <person name="Rokhsar D.S."/>
        </authorList>
    </citation>
    <scope>NUCLEOTIDE SEQUENCE</scope>
    <source>
        <tissue evidence="4">Leaf extractions</tissue>
    </source>
</reference>
<dbReference type="Pfam" id="PF14111">
    <property type="entry name" value="DUF4283"/>
    <property type="match status" value="1"/>
</dbReference>
<feature type="region of interest" description="Disordered" evidence="1">
    <location>
        <begin position="221"/>
        <end position="274"/>
    </location>
</feature>
<dbReference type="Pfam" id="PF14392">
    <property type="entry name" value="zf-CCHC_4"/>
    <property type="match status" value="1"/>
</dbReference>
<dbReference type="InParanoid" id="A0A059AMC4"/>
<dbReference type="PANTHER" id="PTHR31286">
    <property type="entry name" value="GLYCINE-RICH CELL WALL STRUCTURAL PROTEIN 1.8-LIKE"/>
    <property type="match status" value="1"/>
</dbReference>
<dbReference type="InterPro" id="IPR025558">
    <property type="entry name" value="DUF4283"/>
</dbReference>
<feature type="compositionally biased region" description="Basic and acidic residues" evidence="1">
    <location>
        <begin position="227"/>
        <end position="239"/>
    </location>
</feature>
<proteinExistence type="predicted"/>
<protein>
    <recommendedName>
        <fullName evidence="5">DUF4283 domain-containing protein</fullName>
    </recommendedName>
</protein>
<feature type="domain" description="DUF4283" evidence="2">
    <location>
        <begin position="40"/>
        <end position="117"/>
    </location>
</feature>
<dbReference type="OMA" id="VEAHAMM"/>
<dbReference type="AlphaFoldDB" id="A0A059AMC4"/>
<name>A0A059AMC4_EUCGR</name>
<evidence type="ECO:0000259" key="3">
    <source>
        <dbReference type="Pfam" id="PF14392"/>
    </source>
</evidence>
<feature type="compositionally biased region" description="Basic and acidic residues" evidence="1">
    <location>
        <begin position="260"/>
        <end position="274"/>
    </location>
</feature>
<dbReference type="Gramene" id="KCW54841">
    <property type="protein sequence ID" value="KCW54841"/>
    <property type="gene ID" value="EUGRSUZ_I00784"/>
</dbReference>
<accession>A0A059AMC4</accession>
<evidence type="ECO:0000313" key="4">
    <source>
        <dbReference type="EMBL" id="KCW54841.1"/>
    </source>
</evidence>